<evidence type="ECO:0000256" key="5">
    <source>
        <dbReference type="SAM" id="Phobius"/>
    </source>
</evidence>
<organism evidence="7">
    <name type="scientific">Candidatus Methanophagaceae archaeon ANME-1 ERB6</name>
    <dbReference type="NCBI Taxonomy" id="2759912"/>
    <lineage>
        <taxon>Archaea</taxon>
        <taxon>Methanobacteriati</taxon>
        <taxon>Methanobacteriota</taxon>
        <taxon>Stenosarchaea group</taxon>
        <taxon>Methanomicrobia</taxon>
        <taxon>Candidatus Methanophagales</taxon>
        <taxon>Candidatus Methanophagaceae</taxon>
    </lineage>
</organism>
<name>A0A7G9Z0C7_9EURY</name>
<sequence length="207" mass="21571">MVLSIGERIKGFLFSPSDTFDASKEDTVGDALKYFVVILAIFAVLFAILIAVAFSLFAGMFGMLGVPMMPFGAAMGAGLAVGFFIGVLVGGIIGVFIDGLWLHLWVYLVGGRNGVGQTIKAVMYGATPSFLLGWIPIVGIIAGIWALIVGIIGVRQLHELSTGKAVLAVIIAIAIPLIIYVAIIATFIATMPGPMFSGSRGPGFGGF</sequence>
<reference evidence="7" key="1">
    <citation type="submission" date="2020-06" db="EMBL/GenBank/DDBJ databases">
        <title>Unique genomic features of the anaerobic methanotrophic archaea.</title>
        <authorList>
            <person name="Chadwick G.L."/>
            <person name="Skennerton C.T."/>
            <person name="Laso-Perez R."/>
            <person name="Leu A.O."/>
            <person name="Speth D.R."/>
            <person name="Yu H."/>
            <person name="Morgan-Lang C."/>
            <person name="Hatzenpichler R."/>
            <person name="Goudeau D."/>
            <person name="Malmstrom R."/>
            <person name="Brazelton W.J."/>
            <person name="Woyke T."/>
            <person name="Hallam S.J."/>
            <person name="Tyson G.W."/>
            <person name="Wegener G."/>
            <person name="Boetius A."/>
            <person name="Orphan V."/>
        </authorList>
    </citation>
    <scope>NUCLEOTIDE SEQUENCE</scope>
</reference>
<accession>A0A7G9Z0C7</accession>
<keyword evidence="4 5" id="KW-0472">Membrane</keyword>
<evidence type="ECO:0000313" key="7">
    <source>
        <dbReference type="EMBL" id="QNO53711.1"/>
    </source>
</evidence>
<feature type="transmembrane region" description="Helical" evidence="5">
    <location>
        <begin position="166"/>
        <end position="189"/>
    </location>
</feature>
<dbReference type="InterPro" id="IPR006977">
    <property type="entry name" value="Yip1_dom"/>
</dbReference>
<feature type="transmembrane region" description="Helical" evidence="5">
    <location>
        <begin position="34"/>
        <end position="59"/>
    </location>
</feature>
<keyword evidence="3 5" id="KW-1133">Transmembrane helix</keyword>
<evidence type="ECO:0000256" key="3">
    <source>
        <dbReference type="ARBA" id="ARBA00022989"/>
    </source>
</evidence>
<evidence type="ECO:0000256" key="1">
    <source>
        <dbReference type="ARBA" id="ARBA00004141"/>
    </source>
</evidence>
<feature type="domain" description="Yip1" evidence="6">
    <location>
        <begin position="10"/>
        <end position="183"/>
    </location>
</feature>
<dbReference type="Pfam" id="PF04893">
    <property type="entry name" value="Yip1"/>
    <property type="match status" value="1"/>
</dbReference>
<proteinExistence type="predicted"/>
<gene>
    <name evidence="7" type="ORF">ONPGGGGH_00009</name>
</gene>
<feature type="transmembrane region" description="Helical" evidence="5">
    <location>
        <begin position="131"/>
        <end position="154"/>
    </location>
</feature>
<protein>
    <recommendedName>
        <fullName evidence="6">Yip1 domain-containing protein</fullName>
    </recommendedName>
</protein>
<feature type="transmembrane region" description="Helical" evidence="5">
    <location>
        <begin position="71"/>
        <end position="97"/>
    </location>
</feature>
<evidence type="ECO:0000256" key="2">
    <source>
        <dbReference type="ARBA" id="ARBA00022692"/>
    </source>
</evidence>
<comment type="subcellular location">
    <subcellularLocation>
        <location evidence="1">Membrane</location>
        <topology evidence="1">Multi-pass membrane protein</topology>
    </subcellularLocation>
</comment>
<keyword evidence="2 5" id="KW-0812">Transmembrane</keyword>
<evidence type="ECO:0000256" key="4">
    <source>
        <dbReference type="ARBA" id="ARBA00023136"/>
    </source>
</evidence>
<dbReference type="AlphaFoldDB" id="A0A7G9Z0C7"/>
<dbReference type="EMBL" id="MT631549">
    <property type="protein sequence ID" value="QNO53711.1"/>
    <property type="molecule type" value="Genomic_DNA"/>
</dbReference>
<dbReference type="GO" id="GO:0016020">
    <property type="term" value="C:membrane"/>
    <property type="evidence" value="ECO:0007669"/>
    <property type="project" value="UniProtKB-SubCell"/>
</dbReference>
<evidence type="ECO:0000259" key="6">
    <source>
        <dbReference type="Pfam" id="PF04893"/>
    </source>
</evidence>